<proteinExistence type="predicted"/>
<organism evidence="2 3">
    <name type="scientific">Kitasatospora phosalacinea</name>
    <dbReference type="NCBI Taxonomy" id="2065"/>
    <lineage>
        <taxon>Bacteria</taxon>
        <taxon>Bacillati</taxon>
        <taxon>Actinomycetota</taxon>
        <taxon>Actinomycetes</taxon>
        <taxon>Kitasatosporales</taxon>
        <taxon>Streptomycetaceae</taxon>
        <taxon>Kitasatospora</taxon>
    </lineage>
</organism>
<reference evidence="2" key="1">
    <citation type="submission" date="2023-02" db="EMBL/GenBank/DDBJ databases">
        <title>Kitasatospora phosalacinea NBRC 14627.</title>
        <authorList>
            <person name="Ichikawa N."/>
            <person name="Sato H."/>
            <person name="Tonouchi N."/>
        </authorList>
    </citation>
    <scope>NUCLEOTIDE SEQUENCE</scope>
    <source>
        <strain evidence="2">NBRC 14627</strain>
    </source>
</reference>
<gene>
    <name evidence="2" type="ORF">Kpho02_77280</name>
</gene>
<accession>A0A9W6QGV0</accession>
<evidence type="ECO:0000313" key="2">
    <source>
        <dbReference type="EMBL" id="GLW75431.1"/>
    </source>
</evidence>
<name>A0A9W6QGV0_9ACTN</name>
<dbReference type="Proteomes" id="UP001165041">
    <property type="component" value="Unassembled WGS sequence"/>
</dbReference>
<dbReference type="EMBL" id="BSSA01000063">
    <property type="protein sequence ID" value="GLW75431.1"/>
    <property type="molecule type" value="Genomic_DNA"/>
</dbReference>
<evidence type="ECO:0000313" key="3">
    <source>
        <dbReference type="Proteomes" id="UP001165041"/>
    </source>
</evidence>
<feature type="region of interest" description="Disordered" evidence="1">
    <location>
        <begin position="31"/>
        <end position="55"/>
    </location>
</feature>
<protein>
    <submittedName>
        <fullName evidence="2">Uncharacterized protein</fullName>
    </submittedName>
</protein>
<dbReference type="AlphaFoldDB" id="A0A9W6QGV0"/>
<sequence>MRRGTAVLRLVAVPLRTVLIRISDIGSARDAAETTSPACTQNRSASGRPCHLGPPMGPRPRPYCAAPRRSQQLNPVAGRAFLPAAPRPVLWNNLQRIFAVARTVGVAWEVSLESEVEEWLLDLQHHPQTADEVVAAIDKLEQDGPTLGRPLVDRIHVPIADERFSRHLKAIEEGKP</sequence>
<feature type="compositionally biased region" description="Polar residues" evidence="1">
    <location>
        <begin position="33"/>
        <end position="45"/>
    </location>
</feature>
<comment type="caution">
    <text evidence="2">The sequence shown here is derived from an EMBL/GenBank/DDBJ whole genome shotgun (WGS) entry which is preliminary data.</text>
</comment>
<evidence type="ECO:0000256" key="1">
    <source>
        <dbReference type="SAM" id="MobiDB-lite"/>
    </source>
</evidence>